<protein>
    <recommendedName>
        <fullName evidence="17">Ion channel</fullName>
    </recommendedName>
</protein>
<keyword evidence="10" id="KW-0325">Glycoprotein</keyword>
<keyword evidence="8 13" id="KW-0406">Ion transport</keyword>
<evidence type="ECO:0000256" key="3">
    <source>
        <dbReference type="ARBA" id="ARBA00022448"/>
    </source>
</evidence>
<evidence type="ECO:0000256" key="9">
    <source>
        <dbReference type="ARBA" id="ARBA00023136"/>
    </source>
</evidence>
<evidence type="ECO:0000256" key="10">
    <source>
        <dbReference type="ARBA" id="ARBA00023180"/>
    </source>
</evidence>
<feature type="non-terminal residue" evidence="15">
    <location>
        <position position="1"/>
    </location>
</feature>
<evidence type="ECO:0000256" key="6">
    <source>
        <dbReference type="ARBA" id="ARBA00022989"/>
    </source>
</evidence>
<dbReference type="InterPro" id="IPR001873">
    <property type="entry name" value="ENaC"/>
</dbReference>
<keyword evidence="16" id="KW-1185">Reference proteome</keyword>
<evidence type="ECO:0000256" key="8">
    <source>
        <dbReference type="ARBA" id="ARBA00023065"/>
    </source>
</evidence>
<evidence type="ECO:0000256" key="2">
    <source>
        <dbReference type="ARBA" id="ARBA00007193"/>
    </source>
</evidence>
<comment type="similarity">
    <text evidence="2 13">Belongs to the amiloride-sensitive sodium channel (TC 1.A.6) family.</text>
</comment>
<keyword evidence="3 13" id="KW-0813">Transport</keyword>
<evidence type="ECO:0000256" key="4">
    <source>
        <dbReference type="ARBA" id="ARBA00022461"/>
    </source>
</evidence>
<dbReference type="GO" id="GO:0015280">
    <property type="term" value="F:ligand-gated sodium channel activity"/>
    <property type="evidence" value="ECO:0007669"/>
    <property type="project" value="TreeGrafter"/>
</dbReference>
<evidence type="ECO:0000313" key="15">
    <source>
        <dbReference type="EMBL" id="GMR44574.1"/>
    </source>
</evidence>
<gene>
    <name evidence="15" type="ORF">PMAYCL1PPCAC_14769</name>
</gene>
<dbReference type="PANTHER" id="PTHR11690">
    <property type="entry name" value="AMILORIDE-SENSITIVE SODIUM CHANNEL-RELATED"/>
    <property type="match status" value="1"/>
</dbReference>
<evidence type="ECO:0000256" key="7">
    <source>
        <dbReference type="ARBA" id="ARBA00023053"/>
    </source>
</evidence>
<keyword evidence="5 13" id="KW-0812">Transmembrane</keyword>
<evidence type="ECO:0000256" key="14">
    <source>
        <dbReference type="SAM" id="Phobius"/>
    </source>
</evidence>
<organism evidence="15 16">
    <name type="scientific">Pristionchus mayeri</name>
    <dbReference type="NCBI Taxonomy" id="1317129"/>
    <lineage>
        <taxon>Eukaryota</taxon>
        <taxon>Metazoa</taxon>
        <taxon>Ecdysozoa</taxon>
        <taxon>Nematoda</taxon>
        <taxon>Chromadorea</taxon>
        <taxon>Rhabditida</taxon>
        <taxon>Rhabditina</taxon>
        <taxon>Diplogasteromorpha</taxon>
        <taxon>Diplogasteroidea</taxon>
        <taxon>Neodiplogasteridae</taxon>
        <taxon>Pristionchus</taxon>
    </lineage>
</organism>
<evidence type="ECO:0000256" key="11">
    <source>
        <dbReference type="ARBA" id="ARBA00023201"/>
    </source>
</evidence>
<dbReference type="Proteomes" id="UP001328107">
    <property type="component" value="Unassembled WGS sequence"/>
</dbReference>
<comment type="subcellular location">
    <subcellularLocation>
        <location evidence="1">Membrane</location>
        <topology evidence="1">Multi-pass membrane protein</topology>
    </subcellularLocation>
</comment>
<evidence type="ECO:0000256" key="1">
    <source>
        <dbReference type="ARBA" id="ARBA00004141"/>
    </source>
</evidence>
<dbReference type="EMBL" id="BTRK01000004">
    <property type="protein sequence ID" value="GMR44574.1"/>
    <property type="molecule type" value="Genomic_DNA"/>
</dbReference>
<dbReference type="Pfam" id="PF00858">
    <property type="entry name" value="ASC"/>
    <property type="match status" value="1"/>
</dbReference>
<reference evidence="16" key="1">
    <citation type="submission" date="2022-10" db="EMBL/GenBank/DDBJ databases">
        <title>Genome assembly of Pristionchus species.</title>
        <authorList>
            <person name="Yoshida K."/>
            <person name="Sommer R.J."/>
        </authorList>
    </citation>
    <scope>NUCLEOTIDE SEQUENCE [LARGE SCALE GENOMIC DNA]</scope>
    <source>
        <strain evidence="16">RS5460</strain>
    </source>
</reference>
<feature type="non-terminal residue" evidence="15">
    <location>
        <position position="156"/>
    </location>
</feature>
<evidence type="ECO:0000256" key="12">
    <source>
        <dbReference type="ARBA" id="ARBA00023303"/>
    </source>
</evidence>
<keyword evidence="7" id="KW-0915">Sodium</keyword>
<dbReference type="PANTHER" id="PTHR11690:SF269">
    <property type="entry name" value="DEGENERIN-LIKE PROTEIN ASIC-2"/>
    <property type="match status" value="1"/>
</dbReference>
<keyword evidence="4 13" id="KW-0894">Sodium channel</keyword>
<dbReference type="GO" id="GO:0005886">
    <property type="term" value="C:plasma membrane"/>
    <property type="evidence" value="ECO:0007669"/>
    <property type="project" value="TreeGrafter"/>
</dbReference>
<keyword evidence="6 14" id="KW-1133">Transmembrane helix</keyword>
<keyword evidence="9 14" id="KW-0472">Membrane</keyword>
<sequence length="156" mass="17179">CVGRIVDGGRVIAVIFTLILIAMTVAFVYTATNCIIKYAKFPSSTDLALDIQELKFPRISFCSENPLKRSIVDSDPAFAEISQMLAEFETVETSNSTASDSYGISKSAAKLHRMRRAQVTLRLLMAQLSEADRRRAGYNYVDLVTECSFAGETCSS</sequence>
<proteinExistence type="inferred from homology"/>
<evidence type="ECO:0000256" key="13">
    <source>
        <dbReference type="RuleBase" id="RU000679"/>
    </source>
</evidence>
<evidence type="ECO:0000256" key="5">
    <source>
        <dbReference type="ARBA" id="ARBA00022692"/>
    </source>
</evidence>
<name>A0AAN5CHM3_9BILA</name>
<accession>A0AAN5CHM3</accession>
<dbReference type="AlphaFoldDB" id="A0AAN5CHM3"/>
<feature type="transmembrane region" description="Helical" evidence="14">
    <location>
        <begin position="12"/>
        <end position="31"/>
    </location>
</feature>
<comment type="caution">
    <text evidence="15">The sequence shown here is derived from an EMBL/GenBank/DDBJ whole genome shotgun (WGS) entry which is preliminary data.</text>
</comment>
<evidence type="ECO:0000313" key="16">
    <source>
        <dbReference type="Proteomes" id="UP001328107"/>
    </source>
</evidence>
<keyword evidence="11 13" id="KW-0739">Sodium transport</keyword>
<evidence type="ECO:0008006" key="17">
    <source>
        <dbReference type="Google" id="ProtNLM"/>
    </source>
</evidence>
<keyword evidence="12 13" id="KW-0407">Ion channel</keyword>